<keyword evidence="3" id="KW-1003">Cell membrane</keyword>
<evidence type="ECO:0000256" key="7">
    <source>
        <dbReference type="ARBA" id="ARBA00022967"/>
    </source>
</evidence>
<evidence type="ECO:0000259" key="10">
    <source>
        <dbReference type="PROSITE" id="PS50893"/>
    </source>
</evidence>
<evidence type="ECO:0000256" key="8">
    <source>
        <dbReference type="ARBA" id="ARBA00023136"/>
    </source>
</evidence>
<comment type="subcellular location">
    <subcellularLocation>
        <location evidence="1">Cell membrane</location>
        <topology evidence="1">Peripheral membrane protein</topology>
    </subcellularLocation>
</comment>
<dbReference type="KEGG" id="mgo:AFA91_24345"/>
<name>A0A0K0XAU3_MYCGD</name>
<feature type="domain" description="ABC transporter" evidence="10">
    <location>
        <begin position="277"/>
        <end position="515"/>
    </location>
</feature>
<dbReference type="RefSeq" id="WP_049746958.1">
    <property type="nucleotide sequence ID" value="NZ_CP012150.1"/>
</dbReference>
<dbReference type="PROSITE" id="PS00211">
    <property type="entry name" value="ABC_TRANSPORTER_1"/>
    <property type="match status" value="1"/>
</dbReference>
<keyword evidence="8" id="KW-0472">Membrane</keyword>
<dbReference type="InterPro" id="IPR003439">
    <property type="entry name" value="ABC_transporter-like_ATP-bd"/>
</dbReference>
<dbReference type="InterPro" id="IPR003593">
    <property type="entry name" value="AAA+_ATPase"/>
</dbReference>
<dbReference type="Pfam" id="PF00005">
    <property type="entry name" value="ABC_tran"/>
    <property type="match status" value="2"/>
</dbReference>
<reference evidence="11 12" key="1">
    <citation type="submission" date="2015-07" db="EMBL/GenBank/DDBJ databases">
        <title>Complete genome sequence of Mycobacterium goodii X7B, a facultative thermophilic biodesulfurizing bacterium.</title>
        <authorList>
            <person name="Yu B."/>
            <person name="Li F."/>
            <person name="Xu P."/>
        </authorList>
    </citation>
    <scope>NUCLEOTIDE SEQUENCE [LARGE SCALE GENOMIC DNA]</scope>
    <source>
        <strain evidence="11 12">X7B</strain>
    </source>
</reference>
<evidence type="ECO:0000256" key="2">
    <source>
        <dbReference type="ARBA" id="ARBA00022448"/>
    </source>
</evidence>
<dbReference type="EMBL" id="CP012150">
    <property type="protein sequence ID" value="AKS34501.1"/>
    <property type="molecule type" value="Genomic_DNA"/>
</dbReference>
<feature type="domain" description="ABC transporter" evidence="10">
    <location>
        <begin position="28"/>
        <end position="263"/>
    </location>
</feature>
<evidence type="ECO:0000256" key="6">
    <source>
        <dbReference type="ARBA" id="ARBA00022840"/>
    </source>
</evidence>
<dbReference type="AlphaFoldDB" id="A0A0K0XAU3"/>
<dbReference type="InterPro" id="IPR050107">
    <property type="entry name" value="ABC_carbohydrate_import_ATPase"/>
</dbReference>
<dbReference type="InterPro" id="IPR017871">
    <property type="entry name" value="ABC_transporter-like_CS"/>
</dbReference>
<dbReference type="STRING" id="134601.AFA91_24345"/>
<evidence type="ECO:0000256" key="1">
    <source>
        <dbReference type="ARBA" id="ARBA00004202"/>
    </source>
</evidence>
<dbReference type="GO" id="GO:0005886">
    <property type="term" value="C:plasma membrane"/>
    <property type="evidence" value="ECO:0007669"/>
    <property type="project" value="UniProtKB-SubCell"/>
</dbReference>
<feature type="compositionally biased region" description="Polar residues" evidence="9">
    <location>
        <begin position="1"/>
        <end position="15"/>
    </location>
</feature>
<evidence type="ECO:0000256" key="9">
    <source>
        <dbReference type="SAM" id="MobiDB-lite"/>
    </source>
</evidence>
<dbReference type="PANTHER" id="PTHR43790:SF9">
    <property type="entry name" value="GALACTOFURANOSE TRANSPORTER ATP-BINDING PROTEIN YTFR"/>
    <property type="match status" value="1"/>
</dbReference>
<dbReference type="Proteomes" id="UP000062255">
    <property type="component" value="Chromosome"/>
</dbReference>
<evidence type="ECO:0000256" key="5">
    <source>
        <dbReference type="ARBA" id="ARBA00022741"/>
    </source>
</evidence>
<dbReference type="OrthoDB" id="7757085at2"/>
<organism evidence="11 12">
    <name type="scientific">Mycolicibacterium goodii</name>
    <name type="common">Mycobacterium goodii</name>
    <dbReference type="NCBI Taxonomy" id="134601"/>
    <lineage>
        <taxon>Bacteria</taxon>
        <taxon>Bacillati</taxon>
        <taxon>Actinomycetota</taxon>
        <taxon>Actinomycetes</taxon>
        <taxon>Mycobacteriales</taxon>
        <taxon>Mycobacteriaceae</taxon>
        <taxon>Mycolicibacterium</taxon>
    </lineage>
</organism>
<feature type="region of interest" description="Disordered" evidence="9">
    <location>
        <begin position="1"/>
        <end position="21"/>
    </location>
</feature>
<keyword evidence="7" id="KW-1278">Translocase</keyword>
<protein>
    <submittedName>
        <fullName evidence="11">ABC transporter ATP-binding protein</fullName>
    </submittedName>
</protein>
<dbReference type="CDD" id="cd03215">
    <property type="entry name" value="ABC_Carb_Monos_II"/>
    <property type="match status" value="1"/>
</dbReference>
<dbReference type="GO" id="GO:0005524">
    <property type="term" value="F:ATP binding"/>
    <property type="evidence" value="ECO:0007669"/>
    <property type="project" value="UniProtKB-KW"/>
</dbReference>
<keyword evidence="4" id="KW-0677">Repeat</keyword>
<dbReference type="InterPro" id="IPR027417">
    <property type="entry name" value="P-loop_NTPase"/>
</dbReference>
<sequence>MTTGHNTESTVSHQAADTGRVGGNDLAVRMHDIVKTFPGTRACNGAMLEVAPGEVHCLLGENGAGKSTLMKILSGSYTPDSGTITLDGVETSFSSPVDGVRAGISTIYQELDLVPDLTVAQNLFLGHEPRRGPFVSHRKRDRLAQAAIHRVGGSFAPSDVVANLSVADQQLTAIAKALTTDARVVIMDEPSAALTDHDLAAVFRVIRELTAAGKSVIYISHRLDEVKAIGDRATVMRDGSTVGVFDVAAVTKDELVEAMIGRGLQALPPRRPRPDQARTQLLEVRRAAIPGILDVSGITVGHGEIVGLAGLGGAGRSTLLATLFGDRTATLDLTLDGARLDRLTPRRAVAAGIGLVPEDRKSQGLFLEQSILRNAGIAALAPFGINPLKAARQLCTPPLQRLGVKFAGLDQPVGQLSGGNQQKVVLAKWMARGIDLLLLDEPTRGLDIGAKADLFEQVQALAESGVGVLMASSELSELTENCDLIWVMHEGRNIAAFDPRTTSAADIARCVVTGRHDND</sequence>
<dbReference type="PANTHER" id="PTHR43790">
    <property type="entry name" value="CARBOHYDRATE TRANSPORT ATP-BINDING PROTEIN MG119-RELATED"/>
    <property type="match status" value="1"/>
</dbReference>
<gene>
    <name evidence="11" type="ORF">AFA91_24345</name>
</gene>
<keyword evidence="2" id="KW-0813">Transport</keyword>
<keyword evidence="6 11" id="KW-0067">ATP-binding</keyword>
<dbReference type="SMART" id="SM00382">
    <property type="entry name" value="AAA"/>
    <property type="match status" value="2"/>
</dbReference>
<evidence type="ECO:0000256" key="3">
    <source>
        <dbReference type="ARBA" id="ARBA00022475"/>
    </source>
</evidence>
<dbReference type="Gene3D" id="3.40.50.300">
    <property type="entry name" value="P-loop containing nucleotide triphosphate hydrolases"/>
    <property type="match status" value="2"/>
</dbReference>
<dbReference type="FunFam" id="3.40.50.300:FF:000127">
    <property type="entry name" value="Ribose import ATP-binding protein RbsA"/>
    <property type="match status" value="1"/>
</dbReference>
<accession>A0A0K0XAU3</accession>
<evidence type="ECO:0000313" key="11">
    <source>
        <dbReference type="EMBL" id="AKS34501.1"/>
    </source>
</evidence>
<evidence type="ECO:0000313" key="12">
    <source>
        <dbReference type="Proteomes" id="UP000062255"/>
    </source>
</evidence>
<dbReference type="CDD" id="cd03216">
    <property type="entry name" value="ABC_Carb_Monos_I"/>
    <property type="match status" value="1"/>
</dbReference>
<dbReference type="PATRIC" id="fig|134601.6.peg.5035"/>
<dbReference type="GO" id="GO:0016887">
    <property type="term" value="F:ATP hydrolysis activity"/>
    <property type="evidence" value="ECO:0007669"/>
    <property type="project" value="InterPro"/>
</dbReference>
<dbReference type="SUPFAM" id="SSF52540">
    <property type="entry name" value="P-loop containing nucleoside triphosphate hydrolases"/>
    <property type="match status" value="2"/>
</dbReference>
<dbReference type="PROSITE" id="PS50893">
    <property type="entry name" value="ABC_TRANSPORTER_2"/>
    <property type="match status" value="2"/>
</dbReference>
<proteinExistence type="predicted"/>
<keyword evidence="5" id="KW-0547">Nucleotide-binding</keyword>
<evidence type="ECO:0000256" key="4">
    <source>
        <dbReference type="ARBA" id="ARBA00022737"/>
    </source>
</evidence>